<gene>
    <name evidence="2" type="ORF">K7C98_42135</name>
</gene>
<evidence type="ECO:0000313" key="3">
    <source>
        <dbReference type="Proteomes" id="UP001139031"/>
    </source>
</evidence>
<keyword evidence="3" id="KW-1185">Reference proteome</keyword>
<reference evidence="2" key="1">
    <citation type="submission" date="2021-08" db="EMBL/GenBank/DDBJ databases">
        <authorList>
            <person name="Stevens D.C."/>
        </authorList>
    </citation>
    <scope>NUCLEOTIDE SEQUENCE</scope>
    <source>
        <strain evidence="2">DSM 53165</strain>
    </source>
</reference>
<evidence type="ECO:0000313" key="2">
    <source>
        <dbReference type="EMBL" id="MBZ5715870.1"/>
    </source>
</evidence>
<dbReference type="InterPro" id="IPR038732">
    <property type="entry name" value="HpyO/CreE_NAD-binding"/>
</dbReference>
<dbReference type="Pfam" id="PF13454">
    <property type="entry name" value="NAD_binding_9"/>
    <property type="match status" value="1"/>
</dbReference>
<protein>
    <submittedName>
        <fullName evidence="2">Lysine N(6)-hydroxylase/L-ornithine N(5)-oxygenase family protein</fullName>
    </submittedName>
</protein>
<accession>A0ABS7U6D2</accession>
<dbReference type="PANTHER" id="PTHR38663">
    <property type="match status" value="1"/>
</dbReference>
<dbReference type="PANTHER" id="PTHR38663:SF1">
    <property type="entry name" value="L-ORNITHINE N(5)-MONOOXYGENASE"/>
    <property type="match status" value="1"/>
</dbReference>
<dbReference type="PRINTS" id="PR00368">
    <property type="entry name" value="FADPNR"/>
</dbReference>
<comment type="caution">
    <text evidence="2">The sequence shown here is derived from an EMBL/GenBank/DDBJ whole genome shotgun (WGS) entry which is preliminary data.</text>
</comment>
<sequence length="390" mass="43066">MLDWLIVGGGVHGTAICVQLLKRGRVARDRIRVLDPHDEPLARWHAFTRNTGMPFLRSPVVHHLDVQPAALHHFAETEAPEARFTRPYRRPSVELFRRHCEAVIDRNDLRALRSRATALQLRAREGGLAVETDAGVLTARRVLLAPGAGDQPYWPSWARAIRGEFGGVIDHVFDPGWELETFAPSGRTVVVGGGITAAQVAVSLARRHSGGVALLMRHAPRVHQFDSDVCWLGEQCMRHFRRTDDMLHRRDILRRVRHRGSMPPDVYRQLRKALTRGSVCMIEAEVERATADPLGRGILLHCAGQPPIAADHVLLATGFDPRRPGGALVDRAVVELGLPVAPCGYPVVDGRLEWGRGLHVTGPLAELELGPVARNIIGARYAALRLVEAP</sequence>
<dbReference type="SUPFAM" id="SSF51905">
    <property type="entry name" value="FAD/NAD(P)-binding domain"/>
    <property type="match status" value="1"/>
</dbReference>
<dbReference type="Proteomes" id="UP001139031">
    <property type="component" value="Unassembled WGS sequence"/>
</dbReference>
<dbReference type="RefSeq" id="WP_224197610.1">
    <property type="nucleotide sequence ID" value="NZ_JAIRAU010000059.1"/>
</dbReference>
<evidence type="ECO:0000259" key="1">
    <source>
        <dbReference type="Pfam" id="PF13454"/>
    </source>
</evidence>
<feature type="domain" description="FAD-dependent urate hydroxylase HpyO/Asp monooxygenase CreE-like FAD/NAD(P)-binding" evidence="1">
    <location>
        <begin position="6"/>
        <end position="148"/>
    </location>
</feature>
<dbReference type="PROSITE" id="PS50096">
    <property type="entry name" value="IQ"/>
    <property type="match status" value="1"/>
</dbReference>
<dbReference type="InterPro" id="IPR036188">
    <property type="entry name" value="FAD/NAD-bd_sf"/>
</dbReference>
<proteinExistence type="predicted"/>
<dbReference type="Gene3D" id="3.50.50.60">
    <property type="entry name" value="FAD/NAD(P)-binding domain"/>
    <property type="match status" value="1"/>
</dbReference>
<dbReference type="EMBL" id="JAIRAU010000059">
    <property type="protein sequence ID" value="MBZ5715870.1"/>
    <property type="molecule type" value="Genomic_DNA"/>
</dbReference>
<organism evidence="2 3">
    <name type="scientific">Nannocystis pusilla</name>
    <dbReference type="NCBI Taxonomy" id="889268"/>
    <lineage>
        <taxon>Bacteria</taxon>
        <taxon>Pseudomonadati</taxon>
        <taxon>Myxococcota</taxon>
        <taxon>Polyangia</taxon>
        <taxon>Nannocystales</taxon>
        <taxon>Nannocystaceae</taxon>
        <taxon>Nannocystis</taxon>
    </lineage>
</organism>
<name>A0ABS7U6D2_9BACT</name>